<reference evidence="1" key="1">
    <citation type="journal article" date="2021" name="Sci. Rep.">
        <title>Diploid genomic architecture of Nitzschia inconspicua, an elite biomass production diatom.</title>
        <authorList>
            <person name="Oliver A."/>
            <person name="Podell S."/>
            <person name="Pinowska A."/>
            <person name="Traller J.C."/>
            <person name="Smith S.R."/>
            <person name="McClure R."/>
            <person name="Beliaev A."/>
            <person name="Bohutskyi P."/>
            <person name="Hill E.A."/>
            <person name="Rabines A."/>
            <person name="Zheng H."/>
            <person name="Allen L.Z."/>
            <person name="Kuo A."/>
            <person name="Grigoriev I.V."/>
            <person name="Allen A.E."/>
            <person name="Hazlebeck D."/>
            <person name="Allen E.E."/>
        </authorList>
    </citation>
    <scope>NUCLEOTIDE SEQUENCE</scope>
    <source>
        <strain evidence="1">Hildebrandi</strain>
    </source>
</reference>
<reference evidence="1" key="2">
    <citation type="submission" date="2021-04" db="EMBL/GenBank/DDBJ databases">
        <authorList>
            <person name="Podell S."/>
        </authorList>
    </citation>
    <scope>NUCLEOTIDE SEQUENCE</scope>
    <source>
        <strain evidence="1">Hildebrandi</strain>
    </source>
</reference>
<gene>
    <name evidence="1" type="ORF">IV203_007383</name>
</gene>
<comment type="caution">
    <text evidence="1">The sequence shown here is derived from an EMBL/GenBank/DDBJ whole genome shotgun (WGS) entry which is preliminary data.</text>
</comment>
<keyword evidence="2" id="KW-1185">Reference proteome</keyword>
<proteinExistence type="predicted"/>
<accession>A0A9K3KF67</accession>
<evidence type="ECO:0000313" key="1">
    <source>
        <dbReference type="EMBL" id="KAG7342291.1"/>
    </source>
</evidence>
<organism evidence="1 2">
    <name type="scientific">Nitzschia inconspicua</name>
    <dbReference type="NCBI Taxonomy" id="303405"/>
    <lineage>
        <taxon>Eukaryota</taxon>
        <taxon>Sar</taxon>
        <taxon>Stramenopiles</taxon>
        <taxon>Ochrophyta</taxon>
        <taxon>Bacillariophyta</taxon>
        <taxon>Bacillariophyceae</taxon>
        <taxon>Bacillariophycidae</taxon>
        <taxon>Bacillariales</taxon>
        <taxon>Bacillariaceae</taxon>
        <taxon>Nitzschia</taxon>
    </lineage>
</organism>
<dbReference type="AlphaFoldDB" id="A0A9K3KF67"/>
<protein>
    <submittedName>
        <fullName evidence="1">Uncharacterized protein</fullName>
    </submittedName>
</protein>
<evidence type="ECO:0000313" key="2">
    <source>
        <dbReference type="Proteomes" id="UP000693970"/>
    </source>
</evidence>
<sequence>MPSNISRPRPKQIKKENYNYDTYKEITIEYFLPTAQPNQSVELQYLCLQGNLFGCGGETISVSCISNQRKLLHPIWRAARRQKWPSRKRKLSTVLLHTLALSRSKEDDLHKMNRLFGVL</sequence>
<dbReference type="EMBL" id="JAGRRH010000025">
    <property type="protein sequence ID" value="KAG7342291.1"/>
    <property type="molecule type" value="Genomic_DNA"/>
</dbReference>
<dbReference type="Proteomes" id="UP000693970">
    <property type="component" value="Unassembled WGS sequence"/>
</dbReference>
<name>A0A9K3KF67_9STRA</name>